<dbReference type="RefSeq" id="WP_090302806.1">
    <property type="nucleotide sequence ID" value="NZ_FNFE01000001.1"/>
</dbReference>
<dbReference type="OrthoDB" id="177940at2157"/>
<name>A0A1G8SZK9_9EURY</name>
<gene>
    <name evidence="2" type="ORF">SAMN04515672_0238</name>
</gene>
<dbReference type="Proteomes" id="UP000198882">
    <property type="component" value="Unassembled WGS sequence"/>
</dbReference>
<dbReference type="EMBL" id="FNFE01000001">
    <property type="protein sequence ID" value="SDJ33980.1"/>
    <property type="molecule type" value="Genomic_DNA"/>
</dbReference>
<proteinExistence type="predicted"/>
<feature type="compositionally biased region" description="Acidic residues" evidence="1">
    <location>
        <begin position="177"/>
        <end position="187"/>
    </location>
</feature>
<evidence type="ECO:0000313" key="3">
    <source>
        <dbReference type="Proteomes" id="UP000198882"/>
    </source>
</evidence>
<organism evidence="2 3">
    <name type="scientific">Natronorubrum texcoconense</name>
    <dbReference type="NCBI Taxonomy" id="1095776"/>
    <lineage>
        <taxon>Archaea</taxon>
        <taxon>Methanobacteriati</taxon>
        <taxon>Methanobacteriota</taxon>
        <taxon>Stenosarchaea group</taxon>
        <taxon>Halobacteria</taxon>
        <taxon>Halobacteriales</taxon>
        <taxon>Natrialbaceae</taxon>
        <taxon>Natronorubrum</taxon>
    </lineage>
</organism>
<protein>
    <submittedName>
        <fullName evidence="2">Uncharacterized protein</fullName>
    </submittedName>
</protein>
<reference evidence="3" key="1">
    <citation type="submission" date="2016-10" db="EMBL/GenBank/DDBJ databases">
        <authorList>
            <person name="Varghese N."/>
            <person name="Submissions S."/>
        </authorList>
    </citation>
    <scope>NUCLEOTIDE SEQUENCE [LARGE SCALE GENOMIC DNA]</scope>
    <source>
        <strain evidence="3">B4,CECT 8067,JCM 17497</strain>
    </source>
</reference>
<feature type="region of interest" description="Disordered" evidence="1">
    <location>
        <begin position="1"/>
        <end position="21"/>
    </location>
</feature>
<evidence type="ECO:0000313" key="2">
    <source>
        <dbReference type="EMBL" id="SDJ33980.1"/>
    </source>
</evidence>
<feature type="compositionally biased region" description="Polar residues" evidence="1">
    <location>
        <begin position="83"/>
        <end position="93"/>
    </location>
</feature>
<dbReference type="AlphaFoldDB" id="A0A1G8SZK9"/>
<evidence type="ECO:0000256" key="1">
    <source>
        <dbReference type="SAM" id="MobiDB-lite"/>
    </source>
</evidence>
<feature type="region of interest" description="Disordered" evidence="1">
    <location>
        <begin position="83"/>
        <end position="260"/>
    </location>
</feature>
<accession>A0A1G8SZK9</accession>
<sequence>MSEEHDSDLAANIPTEKLEEYDVEKPVETATSIVDNPQRVLLPLLGGGALLLSALRSLKRGQFRAIPKGAVGAGLLSYGLRNQRSSESPTFEPSTVEIEGGTDGKETSDEASAAAERNDSGRESQIDAAGNIDESAQLGEEGETGSRIEFTDDAEQDEPRTKPEHGGDEEDPRRSTDDDDGPVEVDVSDTAMAEEVAEATGPDPEQAQPSQTDATEPEETPEEDASDMKVEPDEDADSTSDESEAGVSDEDDETDEDDDR</sequence>
<feature type="compositionally biased region" description="Basic and acidic residues" evidence="1">
    <location>
        <begin position="116"/>
        <end position="125"/>
    </location>
</feature>
<keyword evidence="3" id="KW-1185">Reference proteome</keyword>
<feature type="compositionally biased region" description="Basic and acidic residues" evidence="1">
    <location>
        <begin position="157"/>
        <end position="176"/>
    </location>
</feature>
<feature type="compositionally biased region" description="Acidic residues" evidence="1">
    <location>
        <begin position="215"/>
        <end position="225"/>
    </location>
</feature>
<feature type="compositionally biased region" description="Acidic residues" evidence="1">
    <location>
        <begin position="232"/>
        <end position="260"/>
    </location>
</feature>